<protein>
    <recommendedName>
        <fullName evidence="4">DUF4136 domain-containing protein</fullName>
    </recommendedName>
</protein>
<feature type="chain" id="PRO_5043288529" description="DUF4136 domain-containing protein" evidence="1">
    <location>
        <begin position="25"/>
        <end position="179"/>
    </location>
</feature>
<dbReference type="EMBL" id="CP121195">
    <property type="protein sequence ID" value="XBH15049.1"/>
    <property type="molecule type" value="Genomic_DNA"/>
</dbReference>
<accession>A0AAU7DB47</accession>
<keyword evidence="1" id="KW-0732">Signal</keyword>
<dbReference type="KEGG" id="epl:P4G45_07530"/>
<evidence type="ECO:0000313" key="3">
    <source>
        <dbReference type="EMBL" id="XBH15049.1"/>
    </source>
</evidence>
<evidence type="ECO:0008006" key="4">
    <source>
        <dbReference type="Google" id="ProtNLM"/>
    </source>
</evidence>
<gene>
    <name evidence="2" type="ORF">P4G45_07530</name>
    <name evidence="3" type="ORF">P8936_07765</name>
</gene>
<dbReference type="AlphaFoldDB" id="A0AAU7D3T4"/>
<feature type="signal peptide" evidence="1">
    <location>
        <begin position="1"/>
        <end position="24"/>
    </location>
</feature>
<dbReference type="RefSeq" id="WP_348269058.1">
    <property type="nucleotide sequence ID" value="NZ_CP121194.1"/>
</dbReference>
<proteinExistence type="predicted"/>
<organism evidence="2">
    <name type="scientific">Edaphobacter paludis</name>
    <dbReference type="NCBI Taxonomy" id="3035702"/>
    <lineage>
        <taxon>Bacteria</taxon>
        <taxon>Pseudomonadati</taxon>
        <taxon>Acidobacteriota</taxon>
        <taxon>Terriglobia</taxon>
        <taxon>Terriglobales</taxon>
        <taxon>Acidobacteriaceae</taxon>
        <taxon>Edaphobacter</taxon>
    </lineage>
</organism>
<reference evidence="2" key="1">
    <citation type="submission" date="2023-03" db="EMBL/GenBank/DDBJ databases">
        <title>Edaphobacter sp.</title>
        <authorList>
            <person name="Huber K.J."/>
            <person name="Papendorf J."/>
            <person name="Pilke C."/>
            <person name="Bunk B."/>
            <person name="Sproeer C."/>
            <person name="Pester M."/>
        </authorList>
    </citation>
    <scope>NUCLEOTIDE SEQUENCE</scope>
    <source>
        <strain evidence="2">DSM 109919</strain>
        <strain evidence="3">DSM 109920</strain>
    </source>
</reference>
<evidence type="ECO:0000256" key="1">
    <source>
        <dbReference type="SAM" id="SignalP"/>
    </source>
</evidence>
<evidence type="ECO:0000313" key="2">
    <source>
        <dbReference type="EMBL" id="XBH11566.1"/>
    </source>
</evidence>
<accession>A0AAU7D3T4</accession>
<name>A0AAU7D3T4_9BACT</name>
<sequence>MKPSTLLNSALLCTLLFPFVGCHSKSAPTSENFLQGLNKHFVDHPDCLLSNISFPYETTDPKETARMDTLVKSQLLDKTVEMSIHVSRYTVTTFGVRYAPRFCYGHRVANTIDHFTPPALANGFKETQVTYHYTVEDIPVWAKSAAVLKAFPAMAEITSGHATGVATLAQTPVGWQVPD</sequence>
<dbReference type="EMBL" id="CP121194">
    <property type="protein sequence ID" value="XBH11566.1"/>
    <property type="molecule type" value="Genomic_DNA"/>
</dbReference>